<dbReference type="InterPro" id="IPR017939">
    <property type="entry name" value="G-Glutamylcylcotransferase"/>
</dbReference>
<evidence type="ECO:0000256" key="6">
    <source>
        <dbReference type="SAM" id="Phobius"/>
    </source>
</evidence>
<comment type="caution">
    <text evidence="7">The sequence shown here is derived from an EMBL/GenBank/DDBJ whole genome shotgun (WGS) entry which is preliminary data.</text>
</comment>
<keyword evidence="6" id="KW-0472">Membrane</keyword>
<feature type="active site" description="Proton acceptor" evidence="3">
    <location>
        <position position="181"/>
    </location>
</feature>
<evidence type="ECO:0000256" key="3">
    <source>
        <dbReference type="PIRSR" id="PIRSR617939-1"/>
    </source>
</evidence>
<dbReference type="AlphaFoldDB" id="A0AAN7YJP4"/>
<dbReference type="EC" id="4.3.2.9" evidence="1"/>
<dbReference type="Gene3D" id="3.10.490.10">
    <property type="entry name" value="Gamma-glutamyl cyclotransferase-like"/>
    <property type="match status" value="1"/>
</dbReference>
<feature type="binding site" evidence="4">
    <location>
        <position position="240"/>
    </location>
    <ligand>
        <name>substrate</name>
    </ligand>
</feature>
<feature type="region of interest" description="Disordered" evidence="5">
    <location>
        <begin position="34"/>
        <end position="61"/>
    </location>
</feature>
<evidence type="ECO:0000256" key="5">
    <source>
        <dbReference type="SAM" id="MobiDB-lite"/>
    </source>
</evidence>
<keyword evidence="6" id="KW-1133">Transmembrane helix</keyword>
<dbReference type="Proteomes" id="UP001309876">
    <property type="component" value="Unassembled WGS sequence"/>
</dbReference>
<dbReference type="PANTHER" id="PTHR12935">
    <property type="entry name" value="GAMMA-GLUTAMYLCYCLOTRANSFERASE"/>
    <property type="match status" value="1"/>
</dbReference>
<proteinExistence type="predicted"/>
<feature type="compositionally biased region" description="Basic and acidic residues" evidence="5">
    <location>
        <begin position="41"/>
        <end position="61"/>
    </location>
</feature>
<sequence>MDSRESYHRGESSLPAAVAVSSIAETVEPILPAKSSRQKKLQHDLRATSKTSLERRQRSRNDQAFDSIQVTALASTAEQDDETVLYLGYGSNLAAETFLGKRGIRPLSQINIVAPSIALTFDLPGIPYSEPCFANSRYRDAPSDGEEKPRPPYHKNAWKKGLVGVVYEVTKQDYAHIIATEGGGAGYHDVVVDCYALDDDPNLLVPAQPSGTPFKAHTLYAHREQSLRPNPDYAQPSARYLKLITDGAGEHNLPMEYRHFLSNIRTYHTTTSKQQIGSFIFLAVWGPIFAFFFGSAKMFLDKHGRYPDWMVDYLAAMFTACWASYDRFFLKLFGDGERTIGDDLDGVDEDSPTGVDLEKVPLLATEASKIESYV</sequence>
<keyword evidence="8" id="KW-1185">Reference proteome</keyword>
<evidence type="ECO:0000256" key="2">
    <source>
        <dbReference type="ARBA" id="ARBA00023239"/>
    </source>
</evidence>
<evidence type="ECO:0000256" key="1">
    <source>
        <dbReference type="ARBA" id="ARBA00012346"/>
    </source>
</evidence>
<evidence type="ECO:0000256" key="4">
    <source>
        <dbReference type="PIRSR" id="PIRSR617939-2"/>
    </source>
</evidence>
<keyword evidence="2" id="KW-0456">Lyase</keyword>
<dbReference type="GO" id="GO:0003839">
    <property type="term" value="F:gamma-glutamylcyclotransferase activity"/>
    <property type="evidence" value="ECO:0007669"/>
    <property type="project" value="UniProtKB-EC"/>
</dbReference>
<evidence type="ECO:0000313" key="7">
    <source>
        <dbReference type="EMBL" id="KAK5090648.1"/>
    </source>
</evidence>
<organism evidence="7 8">
    <name type="scientific">Lithohypha guttulata</name>
    <dbReference type="NCBI Taxonomy" id="1690604"/>
    <lineage>
        <taxon>Eukaryota</taxon>
        <taxon>Fungi</taxon>
        <taxon>Dikarya</taxon>
        <taxon>Ascomycota</taxon>
        <taxon>Pezizomycotina</taxon>
        <taxon>Eurotiomycetes</taxon>
        <taxon>Chaetothyriomycetidae</taxon>
        <taxon>Chaetothyriales</taxon>
        <taxon>Trichomeriaceae</taxon>
        <taxon>Lithohypha</taxon>
    </lineage>
</organism>
<keyword evidence="6" id="KW-0812">Transmembrane</keyword>
<accession>A0AAN7YJP4</accession>
<feature type="binding site" evidence="4">
    <location>
        <begin position="86"/>
        <end position="91"/>
    </location>
    <ligand>
        <name>substrate</name>
    </ligand>
</feature>
<evidence type="ECO:0000313" key="8">
    <source>
        <dbReference type="Proteomes" id="UP001309876"/>
    </source>
</evidence>
<name>A0AAN7YJP4_9EURO</name>
<feature type="transmembrane region" description="Helical" evidence="6">
    <location>
        <begin position="276"/>
        <end position="294"/>
    </location>
</feature>
<protein>
    <recommendedName>
        <fullName evidence="1">gamma-glutamylcyclotransferase</fullName>
        <ecNumber evidence="1">4.3.2.9</ecNumber>
    </recommendedName>
</protein>
<reference evidence="7 8" key="1">
    <citation type="submission" date="2023-08" db="EMBL/GenBank/DDBJ databases">
        <title>Black Yeasts Isolated from many extreme environments.</title>
        <authorList>
            <person name="Coleine C."/>
            <person name="Stajich J.E."/>
            <person name="Selbmann L."/>
        </authorList>
    </citation>
    <scope>NUCLEOTIDE SEQUENCE [LARGE SCALE GENOMIC DNA]</scope>
    <source>
        <strain evidence="7 8">CCFEE 5910</strain>
    </source>
</reference>
<dbReference type="PANTHER" id="PTHR12935:SF0">
    <property type="entry name" value="GAMMA-GLUTAMYLCYCLOTRANSFERASE"/>
    <property type="match status" value="1"/>
</dbReference>
<gene>
    <name evidence="7" type="ORF">LTR05_000823</name>
</gene>
<dbReference type="EMBL" id="JAVRRJ010000001">
    <property type="protein sequence ID" value="KAK5090648.1"/>
    <property type="molecule type" value="Genomic_DNA"/>
</dbReference>